<sequence>MAGTIERRSKVAVAGSRRTRPMSEINVTPLVDVMLVLLIIFMITAPLLATGVQVDLPKAETSPIPDQEKPVMVSVNREGQVFVGEQAVGLEGLISHLSGVHGSDPERRILVRGDEAINYGQVMRVISTIHTAGFRRVSLLTAPPENASEPPRRGGVRP</sequence>
<keyword evidence="3" id="KW-0997">Cell inner membrane</keyword>
<dbReference type="Pfam" id="PF02472">
    <property type="entry name" value="ExbD"/>
    <property type="match status" value="1"/>
</dbReference>
<keyword evidence="6 9" id="KW-1133">Transmembrane helix</keyword>
<evidence type="ECO:0000256" key="3">
    <source>
        <dbReference type="ARBA" id="ARBA00022519"/>
    </source>
</evidence>
<dbReference type="GO" id="GO:0051301">
    <property type="term" value="P:cell division"/>
    <property type="evidence" value="ECO:0007669"/>
    <property type="project" value="UniProtKB-KW"/>
</dbReference>
<name>A0A380TKT5_9ZZZZ</name>
<evidence type="ECO:0000256" key="4">
    <source>
        <dbReference type="ARBA" id="ARBA00022618"/>
    </source>
</evidence>
<dbReference type="PANTHER" id="PTHR30558">
    <property type="entry name" value="EXBD MEMBRANE COMPONENT OF PMF-DRIVEN MACROMOLECULE IMPORT SYSTEM"/>
    <property type="match status" value="1"/>
</dbReference>
<evidence type="ECO:0000256" key="8">
    <source>
        <dbReference type="ARBA" id="ARBA00023306"/>
    </source>
</evidence>
<evidence type="ECO:0000313" key="10">
    <source>
        <dbReference type="EMBL" id="SUS08313.1"/>
    </source>
</evidence>
<evidence type="ECO:0000256" key="2">
    <source>
        <dbReference type="ARBA" id="ARBA00022475"/>
    </source>
</evidence>
<evidence type="ECO:0000256" key="5">
    <source>
        <dbReference type="ARBA" id="ARBA00022692"/>
    </source>
</evidence>
<dbReference type="EMBL" id="UIDG01000590">
    <property type="protein sequence ID" value="SUS08313.1"/>
    <property type="molecule type" value="Genomic_DNA"/>
</dbReference>
<evidence type="ECO:0000256" key="1">
    <source>
        <dbReference type="ARBA" id="ARBA00004162"/>
    </source>
</evidence>
<keyword evidence="5 9" id="KW-0812">Transmembrane</keyword>
<organism evidence="10">
    <name type="scientific">metagenome</name>
    <dbReference type="NCBI Taxonomy" id="256318"/>
    <lineage>
        <taxon>unclassified sequences</taxon>
        <taxon>metagenomes</taxon>
    </lineage>
</organism>
<keyword evidence="2" id="KW-1003">Cell membrane</keyword>
<dbReference type="GO" id="GO:0005886">
    <property type="term" value="C:plasma membrane"/>
    <property type="evidence" value="ECO:0007669"/>
    <property type="project" value="UniProtKB-SubCell"/>
</dbReference>
<accession>A0A380TKT5</accession>
<dbReference type="AlphaFoldDB" id="A0A380TKT5"/>
<dbReference type="InterPro" id="IPR014168">
    <property type="entry name" value="Tol-Pal_TolR"/>
</dbReference>
<evidence type="ECO:0000256" key="9">
    <source>
        <dbReference type="SAM" id="Phobius"/>
    </source>
</evidence>
<feature type="transmembrane region" description="Helical" evidence="9">
    <location>
        <begin position="27"/>
        <end position="49"/>
    </location>
</feature>
<proteinExistence type="predicted"/>
<evidence type="ECO:0000256" key="6">
    <source>
        <dbReference type="ARBA" id="ARBA00022989"/>
    </source>
</evidence>
<dbReference type="GO" id="GO:0022857">
    <property type="term" value="F:transmembrane transporter activity"/>
    <property type="evidence" value="ECO:0007669"/>
    <property type="project" value="InterPro"/>
</dbReference>
<evidence type="ECO:0000256" key="7">
    <source>
        <dbReference type="ARBA" id="ARBA00023136"/>
    </source>
</evidence>
<gene>
    <name evidence="10" type="ORF">DF3PB_630002</name>
</gene>
<keyword evidence="7 9" id="KW-0472">Membrane</keyword>
<dbReference type="InterPro" id="IPR003400">
    <property type="entry name" value="ExbD"/>
</dbReference>
<dbReference type="Gene3D" id="3.30.420.270">
    <property type="match status" value="1"/>
</dbReference>
<dbReference type="PANTHER" id="PTHR30558:SF7">
    <property type="entry name" value="TOL-PAL SYSTEM PROTEIN TOLR"/>
    <property type="match status" value="1"/>
</dbReference>
<reference evidence="10" key="1">
    <citation type="submission" date="2018-07" db="EMBL/GenBank/DDBJ databases">
        <authorList>
            <person name="Quirk P.G."/>
            <person name="Krulwich T.A."/>
        </authorList>
    </citation>
    <scope>NUCLEOTIDE SEQUENCE</scope>
</reference>
<protein>
    <submittedName>
        <fullName evidence="10">Protein TolR</fullName>
    </submittedName>
</protein>
<keyword evidence="8" id="KW-0131">Cell cycle</keyword>
<keyword evidence="4" id="KW-0132">Cell division</keyword>
<comment type="subcellular location">
    <subcellularLocation>
        <location evidence="1">Cell membrane</location>
        <topology evidence="1">Single-pass membrane protein</topology>
    </subcellularLocation>
</comment>
<dbReference type="GO" id="GO:0015031">
    <property type="term" value="P:protein transport"/>
    <property type="evidence" value="ECO:0007669"/>
    <property type="project" value="InterPro"/>
</dbReference>
<dbReference type="NCBIfam" id="TIGR02801">
    <property type="entry name" value="tolR"/>
    <property type="match status" value="1"/>
</dbReference>